<sequence length="62" mass="6888">MRRKYIQTPGSLTDTRNMPPTTGNLTNPHLRFSHAPQPGTVTHIHLSPTPTNTHHINLSPTP</sequence>
<gene>
    <name evidence="2" type="ORF">DERYTH_LOCUS10541</name>
</gene>
<name>A0A9N9DYW8_9GLOM</name>
<dbReference type="EMBL" id="CAJVPY010006171">
    <property type="protein sequence ID" value="CAG8657750.1"/>
    <property type="molecule type" value="Genomic_DNA"/>
</dbReference>
<evidence type="ECO:0000256" key="1">
    <source>
        <dbReference type="SAM" id="MobiDB-lite"/>
    </source>
</evidence>
<organism evidence="2 3">
    <name type="scientific">Dentiscutata erythropus</name>
    <dbReference type="NCBI Taxonomy" id="1348616"/>
    <lineage>
        <taxon>Eukaryota</taxon>
        <taxon>Fungi</taxon>
        <taxon>Fungi incertae sedis</taxon>
        <taxon>Mucoromycota</taxon>
        <taxon>Glomeromycotina</taxon>
        <taxon>Glomeromycetes</taxon>
        <taxon>Diversisporales</taxon>
        <taxon>Gigasporaceae</taxon>
        <taxon>Dentiscutata</taxon>
    </lineage>
</organism>
<feature type="region of interest" description="Disordered" evidence="1">
    <location>
        <begin position="1"/>
        <end position="62"/>
    </location>
</feature>
<reference evidence="2" key="1">
    <citation type="submission" date="2021-06" db="EMBL/GenBank/DDBJ databases">
        <authorList>
            <person name="Kallberg Y."/>
            <person name="Tangrot J."/>
            <person name="Rosling A."/>
        </authorList>
    </citation>
    <scope>NUCLEOTIDE SEQUENCE</scope>
    <source>
        <strain evidence="2">MA453B</strain>
    </source>
</reference>
<comment type="caution">
    <text evidence="2">The sequence shown here is derived from an EMBL/GenBank/DDBJ whole genome shotgun (WGS) entry which is preliminary data.</text>
</comment>
<feature type="compositionally biased region" description="Polar residues" evidence="1">
    <location>
        <begin position="8"/>
        <end position="27"/>
    </location>
</feature>
<evidence type="ECO:0000313" key="3">
    <source>
        <dbReference type="Proteomes" id="UP000789405"/>
    </source>
</evidence>
<keyword evidence="3" id="KW-1185">Reference proteome</keyword>
<dbReference type="OrthoDB" id="10396723at2759"/>
<feature type="non-terminal residue" evidence="2">
    <location>
        <position position="62"/>
    </location>
</feature>
<evidence type="ECO:0000313" key="2">
    <source>
        <dbReference type="EMBL" id="CAG8657750.1"/>
    </source>
</evidence>
<dbReference type="Proteomes" id="UP000789405">
    <property type="component" value="Unassembled WGS sequence"/>
</dbReference>
<protein>
    <submittedName>
        <fullName evidence="2">22075_t:CDS:1</fullName>
    </submittedName>
</protein>
<accession>A0A9N9DYW8</accession>
<proteinExistence type="predicted"/>
<dbReference type="AlphaFoldDB" id="A0A9N9DYW8"/>
<feature type="compositionally biased region" description="Polar residues" evidence="1">
    <location>
        <begin position="48"/>
        <end position="62"/>
    </location>
</feature>